<comment type="caution">
    <text evidence="2">The sequence shown here is derived from an EMBL/GenBank/DDBJ whole genome shotgun (WGS) entry which is preliminary data.</text>
</comment>
<dbReference type="InterPro" id="IPR013422">
    <property type="entry name" value="CRISPR-assoc_prot_Cas5_N"/>
</dbReference>
<dbReference type="NCBIfam" id="TIGR02593">
    <property type="entry name" value="CRISPR_cas5"/>
    <property type="match status" value="1"/>
</dbReference>
<organism evidence="2 3">
    <name type="scientific">Nocardiopsis ansamitocini</name>
    <dbReference type="NCBI Taxonomy" id="1670832"/>
    <lineage>
        <taxon>Bacteria</taxon>
        <taxon>Bacillati</taxon>
        <taxon>Actinomycetota</taxon>
        <taxon>Actinomycetes</taxon>
        <taxon>Streptosporangiales</taxon>
        <taxon>Nocardiopsidaceae</taxon>
        <taxon>Nocardiopsis</taxon>
    </lineage>
</organism>
<reference evidence="2" key="1">
    <citation type="submission" date="2023-02" db="EMBL/GenBank/DDBJ databases">
        <title>Nocardiopsis ansamitocini NBRC 112285.</title>
        <authorList>
            <person name="Ichikawa N."/>
            <person name="Sato H."/>
            <person name="Tonouchi N."/>
        </authorList>
    </citation>
    <scope>NUCLEOTIDE SEQUENCE</scope>
    <source>
        <strain evidence="2">NBRC 112285</strain>
    </source>
</reference>
<dbReference type="NCBIfam" id="TIGR01868">
    <property type="entry name" value="casD_Cas5e"/>
    <property type="match status" value="1"/>
</dbReference>
<evidence type="ECO:0000313" key="2">
    <source>
        <dbReference type="EMBL" id="GLU48648.1"/>
    </source>
</evidence>
<accession>A0A9W6UJL8</accession>
<proteinExistence type="predicted"/>
<dbReference type="Proteomes" id="UP001165092">
    <property type="component" value="Unassembled WGS sequence"/>
</dbReference>
<dbReference type="GO" id="GO:0043571">
    <property type="term" value="P:maintenance of CRISPR repeat elements"/>
    <property type="evidence" value="ECO:0007669"/>
    <property type="project" value="InterPro"/>
</dbReference>
<dbReference type="CDD" id="cd09645">
    <property type="entry name" value="Cas5_I-E"/>
    <property type="match status" value="1"/>
</dbReference>
<evidence type="ECO:0008006" key="4">
    <source>
        <dbReference type="Google" id="ProtNLM"/>
    </source>
</evidence>
<dbReference type="Pfam" id="PF09704">
    <property type="entry name" value="Cas_Cas5d"/>
    <property type="match status" value="1"/>
</dbReference>
<sequence>MTERTLALLLTGPLQSWGCRSSFNYRDTQDHPTLSGILGLLASASGITRDEPLPEEWSGLSMLIRVDRAGTPLTDYHLIGGGYPAAERMITAEKSRRSHAVITERDYLSDAAFTVYLQGSAEVTEELARALKAPHWSPYLGRRACPPSLPVLLGTVGEKKEEIAARLPLYRAGRKKAAGGKPAVLRVDAYRDARSSAREEDDIPVDRWARDVPTGSDPENRSFSERPVNEFPLEFTTDDCAGIGIAAYTTIVTALKEAA</sequence>
<keyword evidence="3" id="KW-1185">Reference proteome</keyword>
<evidence type="ECO:0000256" key="1">
    <source>
        <dbReference type="ARBA" id="ARBA00023118"/>
    </source>
</evidence>
<dbReference type="GO" id="GO:0003723">
    <property type="term" value="F:RNA binding"/>
    <property type="evidence" value="ECO:0007669"/>
    <property type="project" value="InterPro"/>
</dbReference>
<protein>
    <recommendedName>
        <fullName evidence="4">Type I-E CRISPR-associated protein Cas5/CasD</fullName>
    </recommendedName>
</protein>
<keyword evidence="1" id="KW-0051">Antiviral defense</keyword>
<name>A0A9W6UJL8_9ACTN</name>
<dbReference type="Gene3D" id="3.30.70.2660">
    <property type="match status" value="1"/>
</dbReference>
<dbReference type="InterPro" id="IPR021124">
    <property type="entry name" value="CRISPR-assoc_prot_Cas5"/>
</dbReference>
<dbReference type="InterPro" id="IPR010147">
    <property type="entry name" value="CRISPR-assoc_prot_CasD"/>
</dbReference>
<dbReference type="EMBL" id="BSQG01000004">
    <property type="protein sequence ID" value="GLU48648.1"/>
    <property type="molecule type" value="Genomic_DNA"/>
</dbReference>
<evidence type="ECO:0000313" key="3">
    <source>
        <dbReference type="Proteomes" id="UP001165092"/>
    </source>
</evidence>
<dbReference type="AlphaFoldDB" id="A0A9W6UJL8"/>
<dbReference type="RefSeq" id="WP_285760112.1">
    <property type="nucleotide sequence ID" value="NZ_BSQG01000004.1"/>
</dbReference>
<gene>
    <name evidence="2" type="ORF">Nans01_29990</name>
</gene>
<dbReference type="GO" id="GO:0051607">
    <property type="term" value="P:defense response to virus"/>
    <property type="evidence" value="ECO:0007669"/>
    <property type="project" value="UniProtKB-KW"/>
</dbReference>